<comment type="caution">
    <text evidence="3">The sequence shown here is derived from an EMBL/GenBank/DDBJ whole genome shotgun (WGS) entry which is preliminary data.</text>
</comment>
<dbReference type="Gene3D" id="3.10.180.10">
    <property type="entry name" value="2,3-Dihydroxybiphenyl 1,2-Dioxygenase, domain 1"/>
    <property type="match status" value="1"/>
</dbReference>
<dbReference type="PANTHER" id="PTHR43048">
    <property type="entry name" value="METHYLMALONYL-COA EPIMERASE"/>
    <property type="match status" value="1"/>
</dbReference>
<organism evidence="3 4">
    <name type="scientific">Plantimonas leprariae</name>
    <dbReference type="NCBI Taxonomy" id="2615207"/>
    <lineage>
        <taxon>Bacteria</taxon>
        <taxon>Pseudomonadati</taxon>
        <taxon>Pseudomonadota</taxon>
        <taxon>Alphaproteobacteria</taxon>
        <taxon>Hyphomicrobiales</taxon>
        <taxon>Aurantimonadaceae</taxon>
        <taxon>Plantimonas</taxon>
    </lineage>
</organism>
<keyword evidence="1" id="KW-0479">Metal-binding</keyword>
<evidence type="ECO:0000256" key="1">
    <source>
        <dbReference type="ARBA" id="ARBA00022723"/>
    </source>
</evidence>
<sequence>MLKSFEHVGMTVSDMERTIEFYCGLLGLALTLRKTNADGSELAFLDAGGGMLEIVAPAGGAAPASDVPPGTAGLRHLTFLFDSIETAFARLEAAGVTVRERPRLAFNQEVFRKVAFVGDPDGIIVELAERAS</sequence>
<gene>
    <name evidence="3" type="ORF">F6X38_17280</name>
</gene>
<dbReference type="AlphaFoldDB" id="A0A7V7PMA3"/>
<dbReference type="PROSITE" id="PS51819">
    <property type="entry name" value="VOC"/>
    <property type="match status" value="1"/>
</dbReference>
<evidence type="ECO:0000313" key="3">
    <source>
        <dbReference type="EMBL" id="KAB0677736.1"/>
    </source>
</evidence>
<accession>A0A7V7PMA3</accession>
<keyword evidence="4" id="KW-1185">Reference proteome</keyword>
<dbReference type="GO" id="GO:0004493">
    <property type="term" value="F:methylmalonyl-CoA epimerase activity"/>
    <property type="evidence" value="ECO:0007669"/>
    <property type="project" value="TreeGrafter"/>
</dbReference>
<protein>
    <submittedName>
        <fullName evidence="3">VOC family protein</fullName>
    </submittedName>
</protein>
<evidence type="ECO:0000259" key="2">
    <source>
        <dbReference type="PROSITE" id="PS51819"/>
    </source>
</evidence>
<dbReference type="Proteomes" id="UP000432089">
    <property type="component" value="Unassembled WGS sequence"/>
</dbReference>
<dbReference type="InterPro" id="IPR029068">
    <property type="entry name" value="Glyas_Bleomycin-R_OHBP_Dase"/>
</dbReference>
<name>A0A7V7PMA3_9HYPH</name>
<dbReference type="Pfam" id="PF00903">
    <property type="entry name" value="Glyoxalase"/>
    <property type="match status" value="1"/>
</dbReference>
<dbReference type="InterPro" id="IPR037523">
    <property type="entry name" value="VOC_core"/>
</dbReference>
<dbReference type="PANTHER" id="PTHR43048:SF3">
    <property type="entry name" value="METHYLMALONYL-COA EPIMERASE, MITOCHONDRIAL"/>
    <property type="match status" value="1"/>
</dbReference>
<dbReference type="RefSeq" id="WP_150971819.1">
    <property type="nucleotide sequence ID" value="NZ_VZDO01000015.1"/>
</dbReference>
<proteinExistence type="predicted"/>
<dbReference type="SUPFAM" id="SSF54593">
    <property type="entry name" value="Glyoxalase/Bleomycin resistance protein/Dihydroxybiphenyl dioxygenase"/>
    <property type="match status" value="1"/>
</dbReference>
<reference evidence="3 4" key="1">
    <citation type="submission" date="2019-09" db="EMBL/GenBank/DDBJ databases">
        <title>YIM 132180 draft genome.</title>
        <authorList>
            <person name="Zhang K."/>
        </authorList>
    </citation>
    <scope>NUCLEOTIDE SEQUENCE [LARGE SCALE GENOMIC DNA]</scope>
    <source>
        <strain evidence="3 4">YIM 132180</strain>
    </source>
</reference>
<dbReference type="InterPro" id="IPR051785">
    <property type="entry name" value="MMCE/EMCE_epimerase"/>
</dbReference>
<evidence type="ECO:0000313" key="4">
    <source>
        <dbReference type="Proteomes" id="UP000432089"/>
    </source>
</evidence>
<dbReference type="GO" id="GO:0046491">
    <property type="term" value="P:L-methylmalonyl-CoA metabolic process"/>
    <property type="evidence" value="ECO:0007669"/>
    <property type="project" value="TreeGrafter"/>
</dbReference>
<dbReference type="EMBL" id="VZDO01000015">
    <property type="protein sequence ID" value="KAB0677736.1"/>
    <property type="molecule type" value="Genomic_DNA"/>
</dbReference>
<dbReference type="InterPro" id="IPR004360">
    <property type="entry name" value="Glyas_Fos-R_dOase_dom"/>
</dbReference>
<dbReference type="GO" id="GO:0046872">
    <property type="term" value="F:metal ion binding"/>
    <property type="evidence" value="ECO:0007669"/>
    <property type="project" value="UniProtKB-KW"/>
</dbReference>
<feature type="domain" description="VOC" evidence="2">
    <location>
        <begin position="4"/>
        <end position="130"/>
    </location>
</feature>